<comment type="caution">
    <text evidence="2">The sequence shown here is derived from an EMBL/GenBank/DDBJ whole genome shotgun (WGS) entry which is preliminary data.</text>
</comment>
<sequence>MDHDKDSNDFALHRKETIEGLRLQLTREQQAKEYATAQAVKLSAENDMLQQRVTSLEKAKSEQTETLQRTQTKNRKLHEYFTHDQGTIKVSSCVLKPLAKQLREIQWMSPINQLL</sequence>
<protein>
    <submittedName>
        <fullName evidence="2">Uncharacterized protein</fullName>
    </submittedName>
</protein>
<dbReference type="AlphaFoldDB" id="A0A9P4H6S1"/>
<organism evidence="2 3">
    <name type="scientific">Setomelanomma holmii</name>
    <dbReference type="NCBI Taxonomy" id="210430"/>
    <lineage>
        <taxon>Eukaryota</taxon>
        <taxon>Fungi</taxon>
        <taxon>Dikarya</taxon>
        <taxon>Ascomycota</taxon>
        <taxon>Pezizomycotina</taxon>
        <taxon>Dothideomycetes</taxon>
        <taxon>Pleosporomycetidae</taxon>
        <taxon>Pleosporales</taxon>
        <taxon>Pleosporineae</taxon>
        <taxon>Phaeosphaeriaceae</taxon>
        <taxon>Setomelanomma</taxon>
    </lineage>
</organism>
<evidence type="ECO:0000256" key="1">
    <source>
        <dbReference type="SAM" id="Coils"/>
    </source>
</evidence>
<evidence type="ECO:0000313" key="2">
    <source>
        <dbReference type="EMBL" id="KAF2029231.1"/>
    </source>
</evidence>
<keyword evidence="3" id="KW-1185">Reference proteome</keyword>
<accession>A0A9P4H6S1</accession>
<reference evidence="2" key="1">
    <citation type="journal article" date="2020" name="Stud. Mycol.">
        <title>101 Dothideomycetes genomes: a test case for predicting lifestyles and emergence of pathogens.</title>
        <authorList>
            <person name="Haridas S."/>
            <person name="Albert R."/>
            <person name="Binder M."/>
            <person name="Bloem J."/>
            <person name="Labutti K."/>
            <person name="Salamov A."/>
            <person name="Andreopoulos B."/>
            <person name="Baker S."/>
            <person name="Barry K."/>
            <person name="Bills G."/>
            <person name="Bluhm B."/>
            <person name="Cannon C."/>
            <person name="Castanera R."/>
            <person name="Culley D."/>
            <person name="Daum C."/>
            <person name="Ezra D."/>
            <person name="Gonzalez J."/>
            <person name="Henrissat B."/>
            <person name="Kuo A."/>
            <person name="Liang C."/>
            <person name="Lipzen A."/>
            <person name="Lutzoni F."/>
            <person name="Magnuson J."/>
            <person name="Mondo S."/>
            <person name="Nolan M."/>
            <person name="Ohm R."/>
            <person name="Pangilinan J."/>
            <person name="Park H.-J."/>
            <person name="Ramirez L."/>
            <person name="Alfaro M."/>
            <person name="Sun H."/>
            <person name="Tritt A."/>
            <person name="Yoshinaga Y."/>
            <person name="Zwiers L.-H."/>
            <person name="Turgeon B."/>
            <person name="Goodwin S."/>
            <person name="Spatafora J."/>
            <person name="Crous P."/>
            <person name="Grigoriev I."/>
        </authorList>
    </citation>
    <scope>NUCLEOTIDE SEQUENCE</scope>
    <source>
        <strain evidence="2">CBS 110217</strain>
    </source>
</reference>
<proteinExistence type="predicted"/>
<evidence type="ECO:0000313" key="3">
    <source>
        <dbReference type="Proteomes" id="UP000799777"/>
    </source>
</evidence>
<dbReference type="Proteomes" id="UP000799777">
    <property type="component" value="Unassembled WGS sequence"/>
</dbReference>
<gene>
    <name evidence="2" type="ORF">EK21DRAFT_89971</name>
</gene>
<dbReference type="EMBL" id="ML978203">
    <property type="protein sequence ID" value="KAF2029231.1"/>
    <property type="molecule type" value="Genomic_DNA"/>
</dbReference>
<keyword evidence="1" id="KW-0175">Coiled coil</keyword>
<name>A0A9P4H6S1_9PLEO</name>
<feature type="coiled-coil region" evidence="1">
    <location>
        <begin position="39"/>
        <end position="73"/>
    </location>
</feature>